<dbReference type="AlphaFoldDB" id="A0A1M5VLH3"/>
<accession>A0A1M5VLH3</accession>
<dbReference type="RefSeq" id="WP_073028819.1">
    <property type="nucleotide sequence ID" value="NZ_FQXJ01000004.1"/>
</dbReference>
<evidence type="ECO:0000313" key="1">
    <source>
        <dbReference type="EMBL" id="SHH76116.1"/>
    </source>
</evidence>
<dbReference type="OrthoDB" id="122670at2"/>
<dbReference type="EMBL" id="FQXJ01000004">
    <property type="protein sequence ID" value="SHH76116.1"/>
    <property type="molecule type" value="Genomic_DNA"/>
</dbReference>
<dbReference type="Proteomes" id="UP000183954">
    <property type="component" value="Unassembled WGS sequence"/>
</dbReference>
<proteinExistence type="predicted"/>
<gene>
    <name evidence="1" type="ORF">SAMN02746098_01399</name>
</gene>
<sequence length="82" mass="9782">MPEIARFYGIIVKLFFNDHLPPHFHASYGEYVGLFDIKTLDMLEGDLPNRAKKMVIEWGRIHQEELMNMWETQEFKKLKGLE</sequence>
<protein>
    <recommendedName>
        <fullName evidence="3">DUF4160 domain-containing protein</fullName>
    </recommendedName>
</protein>
<reference evidence="2" key="1">
    <citation type="submission" date="2016-11" db="EMBL/GenBank/DDBJ databases">
        <authorList>
            <person name="Varghese N."/>
            <person name="Submissions S."/>
        </authorList>
    </citation>
    <scope>NUCLEOTIDE SEQUENCE [LARGE SCALE GENOMIC DNA]</scope>
    <source>
        <strain evidence="2">DSM 15449</strain>
    </source>
</reference>
<name>A0A1M5VLH3_9FIRM</name>
<evidence type="ECO:0008006" key="3">
    <source>
        <dbReference type="Google" id="ProtNLM"/>
    </source>
</evidence>
<dbReference type="STRING" id="1121420.SAMN02746098_01399"/>
<keyword evidence="2" id="KW-1185">Reference proteome</keyword>
<dbReference type="InterPro" id="IPR025427">
    <property type="entry name" value="DUF4160"/>
</dbReference>
<organism evidence="1 2">
    <name type="scientific">Desulfosporosinus lacus DSM 15449</name>
    <dbReference type="NCBI Taxonomy" id="1121420"/>
    <lineage>
        <taxon>Bacteria</taxon>
        <taxon>Bacillati</taxon>
        <taxon>Bacillota</taxon>
        <taxon>Clostridia</taxon>
        <taxon>Eubacteriales</taxon>
        <taxon>Desulfitobacteriaceae</taxon>
        <taxon>Desulfosporosinus</taxon>
    </lineage>
</organism>
<evidence type="ECO:0000313" key="2">
    <source>
        <dbReference type="Proteomes" id="UP000183954"/>
    </source>
</evidence>
<dbReference type="Pfam" id="PF13711">
    <property type="entry name" value="DUF4160"/>
    <property type="match status" value="1"/>
</dbReference>